<evidence type="ECO:0000256" key="3">
    <source>
        <dbReference type="ARBA" id="ARBA00022840"/>
    </source>
</evidence>
<dbReference type="SUPFAM" id="SSF52540">
    <property type="entry name" value="P-loop containing nucleoside triphosphate hydrolases"/>
    <property type="match status" value="1"/>
</dbReference>
<evidence type="ECO:0000313" key="7">
    <source>
        <dbReference type="EMBL" id="SNC62596.1"/>
    </source>
</evidence>
<dbReference type="NCBIfam" id="TIGR00152">
    <property type="entry name" value="dephospho-CoA kinase"/>
    <property type="match status" value="1"/>
</dbReference>
<comment type="similarity">
    <text evidence="1 5">Belongs to the CoaE family.</text>
</comment>
<evidence type="ECO:0000256" key="6">
    <source>
        <dbReference type="NCBIfam" id="TIGR00152"/>
    </source>
</evidence>
<comment type="subcellular location">
    <subcellularLocation>
        <location evidence="5">Cytoplasm</location>
    </subcellularLocation>
</comment>
<dbReference type="AlphaFoldDB" id="A0A212T9T9"/>
<sequence>MANTQRTPEPLKHVLRVGLTGGIGCGKNAVAAHLESMGALVIDTDLIAHQITGRDGLAMPAIKTSFGDEFLLPDGSLDRGKMRALVFSDPKAKLALEHITHPLIHQKSQEIASEGIKKQPPYVVFMVPLLIESGQWINQIPAKIDYVVVVDCSEELQISRVQARNQLPVETIQKIIASQATRHERISVADYVIENNGTLGELEVESKRLHQILLRQKSH</sequence>
<keyword evidence="5" id="KW-0963">Cytoplasm</keyword>
<accession>A0A212T9T9</accession>
<dbReference type="PROSITE" id="PS51219">
    <property type="entry name" value="DPCK"/>
    <property type="match status" value="1"/>
</dbReference>
<dbReference type="Gene3D" id="3.40.50.300">
    <property type="entry name" value="P-loop containing nucleotide triphosphate hydrolases"/>
    <property type="match status" value="1"/>
</dbReference>
<dbReference type="OrthoDB" id="9812943at2"/>
<organism evidence="7 8">
    <name type="scientific">Polynucleobacter victoriensis</name>
    <dbReference type="NCBI Taxonomy" id="2049319"/>
    <lineage>
        <taxon>Bacteria</taxon>
        <taxon>Pseudomonadati</taxon>
        <taxon>Pseudomonadota</taxon>
        <taxon>Betaproteobacteria</taxon>
        <taxon>Burkholderiales</taxon>
        <taxon>Burkholderiaceae</taxon>
        <taxon>Polynucleobacter</taxon>
    </lineage>
</organism>
<keyword evidence="5 7" id="KW-0418">Kinase</keyword>
<dbReference type="PANTHER" id="PTHR10695">
    <property type="entry name" value="DEPHOSPHO-COA KINASE-RELATED"/>
    <property type="match status" value="1"/>
</dbReference>
<dbReference type="EMBL" id="FYEX01000001">
    <property type="protein sequence ID" value="SNC62596.1"/>
    <property type="molecule type" value="Genomic_DNA"/>
</dbReference>
<keyword evidence="8" id="KW-1185">Reference proteome</keyword>
<evidence type="ECO:0000256" key="2">
    <source>
        <dbReference type="ARBA" id="ARBA00022741"/>
    </source>
</evidence>
<keyword evidence="2 5" id="KW-0547">Nucleotide-binding</keyword>
<evidence type="ECO:0000256" key="5">
    <source>
        <dbReference type="HAMAP-Rule" id="MF_00376"/>
    </source>
</evidence>
<gene>
    <name evidence="5" type="primary">coaE</name>
    <name evidence="7" type="ORF">SAMN06295916_0709</name>
</gene>
<dbReference type="RefSeq" id="WP_088812587.1">
    <property type="nucleotide sequence ID" value="NZ_FYEX01000001.1"/>
</dbReference>
<keyword evidence="4 5" id="KW-0173">Coenzyme A biosynthesis</keyword>
<dbReference type="InterPro" id="IPR001977">
    <property type="entry name" value="Depp_CoAkinase"/>
</dbReference>
<protein>
    <recommendedName>
        <fullName evidence="5 6">Dephospho-CoA kinase</fullName>
        <ecNumber evidence="5 6">2.7.1.24</ecNumber>
    </recommendedName>
    <alternativeName>
        <fullName evidence="5">Dephosphocoenzyme A kinase</fullName>
    </alternativeName>
</protein>
<dbReference type="GO" id="GO:0015937">
    <property type="term" value="P:coenzyme A biosynthetic process"/>
    <property type="evidence" value="ECO:0007669"/>
    <property type="project" value="UniProtKB-UniRule"/>
</dbReference>
<comment type="function">
    <text evidence="5">Catalyzes the phosphorylation of the 3'-hydroxyl group of dephosphocoenzyme A to form coenzyme A.</text>
</comment>
<proteinExistence type="inferred from homology"/>
<evidence type="ECO:0000313" key="8">
    <source>
        <dbReference type="Proteomes" id="UP000197215"/>
    </source>
</evidence>
<dbReference type="Pfam" id="PF01121">
    <property type="entry name" value="CoaE"/>
    <property type="match status" value="1"/>
</dbReference>
<name>A0A212T9T9_9BURK</name>
<evidence type="ECO:0000256" key="4">
    <source>
        <dbReference type="ARBA" id="ARBA00022993"/>
    </source>
</evidence>
<evidence type="ECO:0000256" key="1">
    <source>
        <dbReference type="ARBA" id="ARBA00009018"/>
    </source>
</evidence>
<dbReference type="EC" id="2.7.1.24" evidence="5 6"/>
<dbReference type="CDD" id="cd02022">
    <property type="entry name" value="DPCK"/>
    <property type="match status" value="1"/>
</dbReference>
<reference evidence="7 8" key="1">
    <citation type="submission" date="2017-06" db="EMBL/GenBank/DDBJ databases">
        <authorList>
            <person name="Kim H.J."/>
            <person name="Triplett B.A."/>
        </authorList>
    </citation>
    <scope>NUCLEOTIDE SEQUENCE [LARGE SCALE GENOMIC DNA]</scope>
    <source>
        <strain evidence="7 8">MWH-VicM1</strain>
    </source>
</reference>
<dbReference type="PANTHER" id="PTHR10695:SF46">
    <property type="entry name" value="BIFUNCTIONAL COENZYME A SYNTHASE-RELATED"/>
    <property type="match status" value="1"/>
</dbReference>
<feature type="binding site" evidence="5">
    <location>
        <begin position="24"/>
        <end position="29"/>
    </location>
    <ligand>
        <name>ATP</name>
        <dbReference type="ChEBI" id="CHEBI:30616"/>
    </ligand>
</feature>
<dbReference type="Proteomes" id="UP000197215">
    <property type="component" value="Unassembled WGS sequence"/>
</dbReference>
<comment type="catalytic activity">
    <reaction evidence="5">
        <text>3'-dephospho-CoA + ATP = ADP + CoA + H(+)</text>
        <dbReference type="Rhea" id="RHEA:18245"/>
        <dbReference type="ChEBI" id="CHEBI:15378"/>
        <dbReference type="ChEBI" id="CHEBI:30616"/>
        <dbReference type="ChEBI" id="CHEBI:57287"/>
        <dbReference type="ChEBI" id="CHEBI:57328"/>
        <dbReference type="ChEBI" id="CHEBI:456216"/>
        <dbReference type="EC" id="2.7.1.24"/>
    </reaction>
</comment>
<dbReference type="UniPathway" id="UPA00241">
    <property type="reaction ID" value="UER00356"/>
</dbReference>
<dbReference type="HAMAP" id="MF_00376">
    <property type="entry name" value="Dephospho_CoA_kinase"/>
    <property type="match status" value="1"/>
</dbReference>
<dbReference type="GO" id="GO:0005524">
    <property type="term" value="F:ATP binding"/>
    <property type="evidence" value="ECO:0007669"/>
    <property type="project" value="UniProtKB-UniRule"/>
</dbReference>
<dbReference type="GO" id="GO:0005737">
    <property type="term" value="C:cytoplasm"/>
    <property type="evidence" value="ECO:0007669"/>
    <property type="project" value="UniProtKB-SubCell"/>
</dbReference>
<dbReference type="GO" id="GO:0004140">
    <property type="term" value="F:dephospho-CoA kinase activity"/>
    <property type="evidence" value="ECO:0007669"/>
    <property type="project" value="UniProtKB-UniRule"/>
</dbReference>
<comment type="pathway">
    <text evidence="5">Cofactor biosynthesis; coenzyme A biosynthesis; CoA from (R)-pantothenate: step 5/5.</text>
</comment>
<keyword evidence="5" id="KW-0808">Transferase</keyword>
<keyword evidence="3 5" id="KW-0067">ATP-binding</keyword>
<dbReference type="InterPro" id="IPR027417">
    <property type="entry name" value="P-loop_NTPase"/>
</dbReference>